<feature type="domain" description="PDZ" evidence="8">
    <location>
        <begin position="392"/>
        <end position="459"/>
    </location>
</feature>
<feature type="compositionally biased region" description="Basic and acidic residues" evidence="6">
    <location>
        <begin position="121"/>
        <end position="135"/>
    </location>
</feature>
<dbReference type="RefSeq" id="WP_146682560.1">
    <property type="nucleotide sequence ID" value="NZ_CP019646.1"/>
</dbReference>
<dbReference type="STRING" id="1851148.SMSP2_00628"/>
<dbReference type="InterPro" id="IPR036034">
    <property type="entry name" value="PDZ_sf"/>
</dbReference>
<evidence type="ECO:0000256" key="1">
    <source>
        <dbReference type="ARBA" id="ARBA00009179"/>
    </source>
</evidence>
<protein>
    <submittedName>
        <fullName evidence="9">Carboxy-terminal processing protease CtpB</fullName>
        <ecNumber evidence="9">3.4.21.102</ecNumber>
    </submittedName>
</protein>
<evidence type="ECO:0000313" key="10">
    <source>
        <dbReference type="Proteomes" id="UP000188181"/>
    </source>
</evidence>
<dbReference type="PROSITE" id="PS50106">
    <property type="entry name" value="PDZ"/>
    <property type="match status" value="1"/>
</dbReference>
<dbReference type="PANTHER" id="PTHR32060:SF30">
    <property type="entry name" value="CARBOXY-TERMINAL PROCESSING PROTEASE CTPA"/>
    <property type="match status" value="1"/>
</dbReference>
<dbReference type="FunFam" id="2.30.42.10:FF:000063">
    <property type="entry name" value="Peptidase, S41 family"/>
    <property type="match status" value="1"/>
</dbReference>
<dbReference type="OrthoDB" id="9812068at2"/>
<comment type="similarity">
    <text evidence="1 5">Belongs to the peptidase S41A family.</text>
</comment>
<gene>
    <name evidence="9" type="primary">ctpB</name>
    <name evidence="9" type="ORF">SMSP2_00628</name>
</gene>
<dbReference type="PANTHER" id="PTHR32060">
    <property type="entry name" value="TAIL-SPECIFIC PROTEASE"/>
    <property type="match status" value="1"/>
</dbReference>
<dbReference type="Pfam" id="PF00595">
    <property type="entry name" value="PDZ"/>
    <property type="match status" value="1"/>
</dbReference>
<evidence type="ECO:0000256" key="2">
    <source>
        <dbReference type="ARBA" id="ARBA00022670"/>
    </source>
</evidence>
<feature type="compositionally biased region" description="Acidic residues" evidence="6">
    <location>
        <begin position="136"/>
        <end position="158"/>
    </location>
</feature>
<reference evidence="10" key="1">
    <citation type="submission" date="2017-02" db="EMBL/GenBank/DDBJ databases">
        <title>Comparative genomics and description of representatives of a novel lineage of planctomycetes thriving in anoxic sediments.</title>
        <authorList>
            <person name="Spring S."/>
            <person name="Bunk B."/>
            <person name="Sproer C."/>
        </authorList>
    </citation>
    <scope>NUCLEOTIDE SEQUENCE [LARGE SCALE GENOMIC DNA]</scope>
    <source>
        <strain evidence="10">SM-Chi-D1</strain>
    </source>
</reference>
<dbReference type="GO" id="GO:0006508">
    <property type="term" value="P:proteolysis"/>
    <property type="evidence" value="ECO:0007669"/>
    <property type="project" value="UniProtKB-KW"/>
</dbReference>
<feature type="chain" id="PRO_5012478967" evidence="7">
    <location>
        <begin position="32"/>
        <end position="775"/>
    </location>
</feature>
<keyword evidence="4 5" id="KW-0720">Serine protease</keyword>
<dbReference type="SMART" id="SM00228">
    <property type="entry name" value="PDZ"/>
    <property type="match status" value="1"/>
</dbReference>
<evidence type="ECO:0000256" key="6">
    <source>
        <dbReference type="SAM" id="MobiDB-lite"/>
    </source>
</evidence>
<accession>A0A1Q2MC88</accession>
<evidence type="ECO:0000256" key="4">
    <source>
        <dbReference type="ARBA" id="ARBA00022825"/>
    </source>
</evidence>
<dbReference type="EC" id="3.4.21.102" evidence="9"/>
<keyword evidence="7" id="KW-0732">Signal</keyword>
<organism evidence="9 10">
    <name type="scientific">Limihaloglobus sulfuriphilus</name>
    <dbReference type="NCBI Taxonomy" id="1851148"/>
    <lineage>
        <taxon>Bacteria</taxon>
        <taxon>Pseudomonadati</taxon>
        <taxon>Planctomycetota</taxon>
        <taxon>Phycisphaerae</taxon>
        <taxon>Sedimentisphaerales</taxon>
        <taxon>Sedimentisphaeraceae</taxon>
        <taxon>Limihaloglobus</taxon>
    </lineage>
</organism>
<name>A0A1Q2MC88_9BACT</name>
<dbReference type="GO" id="GO:0007165">
    <property type="term" value="P:signal transduction"/>
    <property type="evidence" value="ECO:0007669"/>
    <property type="project" value="TreeGrafter"/>
</dbReference>
<dbReference type="EMBL" id="CP019646">
    <property type="protein sequence ID" value="AQQ70284.1"/>
    <property type="molecule type" value="Genomic_DNA"/>
</dbReference>
<dbReference type="NCBIfam" id="TIGR00225">
    <property type="entry name" value="prc"/>
    <property type="match status" value="1"/>
</dbReference>
<feature type="region of interest" description="Disordered" evidence="6">
    <location>
        <begin position="121"/>
        <end position="158"/>
    </location>
</feature>
<dbReference type="SUPFAM" id="SSF52096">
    <property type="entry name" value="ClpP/crotonase"/>
    <property type="match status" value="1"/>
</dbReference>
<dbReference type="GO" id="GO:0030288">
    <property type="term" value="C:outer membrane-bounded periplasmic space"/>
    <property type="evidence" value="ECO:0007669"/>
    <property type="project" value="TreeGrafter"/>
</dbReference>
<feature type="signal peptide" evidence="7">
    <location>
        <begin position="1"/>
        <end position="31"/>
    </location>
</feature>
<keyword evidence="10" id="KW-1185">Reference proteome</keyword>
<keyword evidence="3 5" id="KW-0378">Hydrolase</keyword>
<dbReference type="KEGG" id="pbas:SMSP2_00628"/>
<dbReference type="Gene3D" id="2.30.42.10">
    <property type="match status" value="1"/>
</dbReference>
<evidence type="ECO:0000256" key="3">
    <source>
        <dbReference type="ARBA" id="ARBA00022801"/>
    </source>
</evidence>
<evidence type="ECO:0000313" key="9">
    <source>
        <dbReference type="EMBL" id="AQQ70284.1"/>
    </source>
</evidence>
<sequence precursor="true">MSKSKRLINTVCVSAAAAMLIAITVISSNTAADSPKNDSPKYQTAENYSQAEQIFADIYSGNFVSAGEKLEIVSQNSQAKYLSNLKKLLNDYNRMQQSRDDKRVEKYMECMEKLERARKEGIPEYKGFEKNKSSDNDDESGDDDEDGEDDPADEDEEDKELTFANLQANIIMAYKYAAEDTKEELLEDPIVKEVLELSRQYSEIHEQNGEWIDAYAVYYYWLPELFPDEEQYEEYGEELSNKALISTLLKDTPCETREERYSGIEPAMFVRAVKALEQVYITTMDFREMAVKGIERCKMLAEVLNFEDEDITISIDKAQIARWSVRLDEISNEVNSLQFSYDCNSMIETFGKVLESNMQTAQIPQQVVIARFTEAALNTLDPYTTLVWPWEVQEFQKNMTQKFSGIGVEISMDTGKIKINSLIPDTPAYATGLDAGDYIVKINGETTENMTINCAVKYITGPSGTEVTLTIEDGKTRKKRDVTITRKTIDVPTVRGWQREDNGNWNYMIEPETGIGYIRLTGFTSNTAEGMKEAIELIDQNGMEAIILDLRGNPGGYLQTAGDIVDYFVDEGTIVSTRPRVGFPDKLTADKKANITCPLVVLIDGGSASASEIVSGALQDPVYRRAVIVGEQSYGKGSVQTIMDYPGGGAQLKYTMAYYYLPSNTKVKNRFEAEKQNTKDWGIIPDVQIELKGFEFEDYFETQKDNNVLVQAGKDHSEIKRRSEEETIKSDPQLAAGIVVAKTLLTEKEAGFDVLAKQVQKPEKKKSFLKYLLGG</sequence>
<dbReference type="Pfam" id="PF03572">
    <property type="entry name" value="Peptidase_S41"/>
    <property type="match status" value="1"/>
</dbReference>
<dbReference type="CDD" id="cd07560">
    <property type="entry name" value="Peptidase_S41_CPP"/>
    <property type="match status" value="1"/>
</dbReference>
<dbReference type="Gene3D" id="3.90.226.10">
    <property type="entry name" value="2-enoyl-CoA Hydratase, Chain A, domain 1"/>
    <property type="match status" value="1"/>
</dbReference>
<dbReference type="InterPro" id="IPR005151">
    <property type="entry name" value="Tail-specific_protease"/>
</dbReference>
<proteinExistence type="inferred from homology"/>
<dbReference type="Proteomes" id="UP000188181">
    <property type="component" value="Chromosome"/>
</dbReference>
<dbReference type="Gene3D" id="3.30.750.44">
    <property type="match status" value="1"/>
</dbReference>
<dbReference type="GO" id="GO:0004252">
    <property type="term" value="F:serine-type endopeptidase activity"/>
    <property type="evidence" value="ECO:0007669"/>
    <property type="project" value="UniProtKB-EC"/>
</dbReference>
<dbReference type="SMART" id="SM00245">
    <property type="entry name" value="TSPc"/>
    <property type="match status" value="1"/>
</dbReference>
<keyword evidence="2 5" id="KW-0645">Protease</keyword>
<evidence type="ECO:0000256" key="5">
    <source>
        <dbReference type="RuleBase" id="RU004404"/>
    </source>
</evidence>
<dbReference type="AlphaFoldDB" id="A0A1Q2MC88"/>
<dbReference type="InterPro" id="IPR001478">
    <property type="entry name" value="PDZ"/>
</dbReference>
<evidence type="ECO:0000259" key="8">
    <source>
        <dbReference type="PROSITE" id="PS50106"/>
    </source>
</evidence>
<dbReference type="CDD" id="cd06782">
    <property type="entry name" value="cpPDZ_CPP-like"/>
    <property type="match status" value="1"/>
</dbReference>
<dbReference type="InterPro" id="IPR029045">
    <property type="entry name" value="ClpP/crotonase-like_dom_sf"/>
</dbReference>
<dbReference type="InterPro" id="IPR004447">
    <property type="entry name" value="Peptidase_S41A"/>
</dbReference>
<evidence type="ECO:0000256" key="7">
    <source>
        <dbReference type="SAM" id="SignalP"/>
    </source>
</evidence>
<dbReference type="SUPFAM" id="SSF50156">
    <property type="entry name" value="PDZ domain-like"/>
    <property type="match status" value="1"/>
</dbReference>